<gene>
    <name evidence="1" type="ORF">NK718_10415</name>
</gene>
<evidence type="ECO:0000313" key="1">
    <source>
        <dbReference type="EMBL" id="MCP8938929.1"/>
    </source>
</evidence>
<comment type="caution">
    <text evidence="1">The sequence shown here is derived from an EMBL/GenBank/DDBJ whole genome shotgun (WGS) entry which is preliminary data.</text>
</comment>
<organism evidence="1 2">
    <name type="scientific">Alsobacter ponti</name>
    <dbReference type="NCBI Taxonomy" id="2962936"/>
    <lineage>
        <taxon>Bacteria</taxon>
        <taxon>Pseudomonadati</taxon>
        <taxon>Pseudomonadota</taxon>
        <taxon>Alphaproteobacteria</taxon>
        <taxon>Hyphomicrobiales</taxon>
        <taxon>Alsobacteraceae</taxon>
        <taxon>Alsobacter</taxon>
    </lineage>
</organism>
<sequence>MTGPHDALATAMLDALAAGGTGPVDADHVVVVVAHPDDETLMLGGQLPRLAGARILHVTDGAPRDGADAGRCGFACPADYAAARRRELERAMTQAGVPLSALSALLVPDQGAAEAMGWIALHLRDKLEGARIVFTHAYEGGHPDHDAVALAVHLAAELIAARGGEPPAIVEAPLYRDGSDGGDGGWLRRDFAADDRAGPVWRLALTPAQESAKAALLACFVTQSGTLAGFPLGPELFRLAPARDGAGLPPGPLLYERHDWGMDGRRFLLHARAARALAGLPEALK</sequence>
<name>A0ABT1LBU0_9HYPH</name>
<evidence type="ECO:0000313" key="2">
    <source>
        <dbReference type="Proteomes" id="UP001205890"/>
    </source>
</evidence>
<keyword evidence="2" id="KW-1185">Reference proteome</keyword>
<reference evidence="1 2" key="1">
    <citation type="submission" date="2022-07" db="EMBL/GenBank/DDBJ databases">
        <authorList>
            <person name="Li W.-J."/>
            <person name="Deng Q.-Q."/>
        </authorList>
    </citation>
    <scope>NUCLEOTIDE SEQUENCE [LARGE SCALE GENOMIC DNA]</scope>
    <source>
        <strain evidence="1 2">SYSU M60028</strain>
    </source>
</reference>
<proteinExistence type="predicted"/>
<accession>A0ABT1LBU0</accession>
<dbReference type="PANTHER" id="PTHR12993">
    <property type="entry name" value="N-ACETYLGLUCOSAMINYL-PHOSPHATIDYLINOSITOL DE-N-ACETYLASE-RELATED"/>
    <property type="match status" value="1"/>
</dbReference>
<dbReference type="PANTHER" id="PTHR12993:SF11">
    <property type="entry name" value="N-ACETYLGLUCOSAMINYL-PHOSPHATIDYLINOSITOL DE-N-ACETYLASE"/>
    <property type="match status" value="1"/>
</dbReference>
<dbReference type="InterPro" id="IPR024078">
    <property type="entry name" value="LmbE-like_dom_sf"/>
</dbReference>
<protein>
    <submittedName>
        <fullName evidence="1">PIG-L family deacetylase</fullName>
    </submittedName>
</protein>
<dbReference type="RefSeq" id="WP_254741455.1">
    <property type="nucleotide sequence ID" value="NZ_JANCLU010000008.1"/>
</dbReference>
<dbReference type="Pfam" id="PF02585">
    <property type="entry name" value="PIG-L"/>
    <property type="match status" value="1"/>
</dbReference>
<dbReference type="InterPro" id="IPR003737">
    <property type="entry name" value="GlcNAc_PI_deacetylase-related"/>
</dbReference>
<dbReference type="SUPFAM" id="SSF102588">
    <property type="entry name" value="LmbE-like"/>
    <property type="match status" value="1"/>
</dbReference>
<dbReference type="Gene3D" id="3.40.50.10320">
    <property type="entry name" value="LmbE-like"/>
    <property type="match status" value="1"/>
</dbReference>
<dbReference type="EMBL" id="JANCLU010000008">
    <property type="protein sequence ID" value="MCP8938929.1"/>
    <property type="molecule type" value="Genomic_DNA"/>
</dbReference>
<dbReference type="Proteomes" id="UP001205890">
    <property type="component" value="Unassembled WGS sequence"/>
</dbReference>